<dbReference type="InterPro" id="IPR035093">
    <property type="entry name" value="RelE/ParE_toxin_dom_sf"/>
</dbReference>
<accession>A0A211ZC30</accession>
<evidence type="ECO:0000256" key="2">
    <source>
        <dbReference type="ARBA" id="ARBA00022649"/>
    </source>
</evidence>
<dbReference type="EMBL" id="NHON01000089">
    <property type="protein sequence ID" value="OWJ62795.1"/>
    <property type="molecule type" value="Genomic_DNA"/>
</dbReference>
<dbReference type="Pfam" id="PF05016">
    <property type="entry name" value="ParE_toxin"/>
    <property type="match status" value="1"/>
</dbReference>
<protein>
    <submittedName>
        <fullName evidence="3">Plasmid stabilization protein</fullName>
    </submittedName>
</protein>
<dbReference type="PANTHER" id="PTHR33755:SF6">
    <property type="entry name" value="PLASMID STABILIZATION SYSTEM PROTEIN"/>
    <property type="match status" value="1"/>
</dbReference>
<dbReference type="OrthoDB" id="8369899at2"/>
<dbReference type="InterPro" id="IPR051803">
    <property type="entry name" value="TA_system_RelE-like_toxin"/>
</dbReference>
<comment type="caution">
    <text evidence="3">The sequence shown here is derived from an EMBL/GenBank/DDBJ whole genome shotgun (WGS) entry which is preliminary data.</text>
</comment>
<keyword evidence="4" id="KW-1185">Reference proteome</keyword>
<reference evidence="4" key="1">
    <citation type="submission" date="2017-05" db="EMBL/GenBank/DDBJ databases">
        <authorList>
            <person name="Macchi M."/>
            <person name="Festa S."/>
            <person name="Coppotelli B.M."/>
            <person name="Morelli I.S."/>
        </authorList>
    </citation>
    <scope>NUCLEOTIDE SEQUENCE [LARGE SCALE GENOMIC DNA]</scope>
    <source>
        <strain evidence="4">I</strain>
    </source>
</reference>
<keyword evidence="2" id="KW-1277">Toxin-antitoxin system</keyword>
<dbReference type="Proteomes" id="UP000196655">
    <property type="component" value="Unassembled WGS sequence"/>
</dbReference>
<dbReference type="InterPro" id="IPR007712">
    <property type="entry name" value="RelE/ParE_toxin"/>
</dbReference>
<dbReference type="PANTHER" id="PTHR33755">
    <property type="entry name" value="TOXIN PARE1-RELATED"/>
    <property type="match status" value="1"/>
</dbReference>
<dbReference type="AlphaFoldDB" id="A0A211ZC30"/>
<evidence type="ECO:0000313" key="3">
    <source>
        <dbReference type="EMBL" id="OWJ62795.1"/>
    </source>
</evidence>
<gene>
    <name evidence="3" type="ORF">BWR60_29595</name>
</gene>
<comment type="similarity">
    <text evidence="1">Belongs to the RelE toxin family.</text>
</comment>
<evidence type="ECO:0000313" key="4">
    <source>
        <dbReference type="Proteomes" id="UP000196655"/>
    </source>
</evidence>
<evidence type="ECO:0000256" key="1">
    <source>
        <dbReference type="ARBA" id="ARBA00006226"/>
    </source>
</evidence>
<dbReference type="RefSeq" id="WP_088155800.1">
    <property type="nucleotide sequence ID" value="NZ_NHON01000089.1"/>
</dbReference>
<proteinExistence type="inferred from homology"/>
<name>A0A211ZC30_9PROT</name>
<sequence length="98" mass="11073">MIVVISAAAEADLKAIGDHIAEDSPARALSFIRELRDRCTGLANIPKAFPFVPRYEHRGIRWRVHGNYLIFYRVEAETVTVLHILHGAMDYAPILFPT</sequence>
<dbReference type="Gene3D" id="3.30.2310.20">
    <property type="entry name" value="RelE-like"/>
    <property type="match status" value="1"/>
</dbReference>
<organism evidence="3 4">
    <name type="scientific">Inquilinus limosus</name>
    <dbReference type="NCBI Taxonomy" id="171674"/>
    <lineage>
        <taxon>Bacteria</taxon>
        <taxon>Pseudomonadati</taxon>
        <taxon>Pseudomonadota</taxon>
        <taxon>Alphaproteobacteria</taxon>
        <taxon>Rhodospirillales</taxon>
        <taxon>Rhodospirillaceae</taxon>
        <taxon>Inquilinus</taxon>
    </lineage>
</organism>